<keyword evidence="6 7" id="KW-0315">Glutamine amidotransferase</keyword>
<keyword evidence="7 10" id="KW-0479">Metal-binding</keyword>
<dbReference type="UniPathway" id="UPA00074">
    <property type="reaction ID" value="UER00124"/>
</dbReference>
<dbReference type="PROSITE" id="PS51278">
    <property type="entry name" value="GATASE_TYPE_2"/>
    <property type="match status" value="1"/>
</dbReference>
<evidence type="ECO:0000256" key="4">
    <source>
        <dbReference type="ARBA" id="ARBA00022679"/>
    </source>
</evidence>
<dbReference type="GO" id="GO:0051539">
    <property type="term" value="F:4 iron, 4 sulfur cluster binding"/>
    <property type="evidence" value="ECO:0007669"/>
    <property type="project" value="UniProtKB-KW"/>
</dbReference>
<comment type="cofactor">
    <cofactor evidence="7 10">
        <name>Mg(2+)</name>
        <dbReference type="ChEBI" id="CHEBI:18420"/>
    </cofactor>
    <text evidence="7 10">Binds 1 Mg(2+) ion per subunit.</text>
</comment>
<comment type="similarity">
    <text evidence="2 7 8">In the C-terminal section; belongs to the purine/pyrimidine phosphoribosyltransferase family.</text>
</comment>
<dbReference type="EMBL" id="DUJS01000004">
    <property type="protein sequence ID" value="HII70907.1"/>
    <property type="molecule type" value="Genomic_DNA"/>
</dbReference>
<evidence type="ECO:0000256" key="3">
    <source>
        <dbReference type="ARBA" id="ARBA00022676"/>
    </source>
</evidence>
<dbReference type="GO" id="GO:0006189">
    <property type="term" value="P:'de novo' IMP biosynthetic process"/>
    <property type="evidence" value="ECO:0007669"/>
    <property type="project" value="UniProtKB-UniRule"/>
</dbReference>
<keyword evidence="4 7" id="KW-0808">Transferase</keyword>
<gene>
    <name evidence="7 13" type="primary">purF</name>
    <name evidence="13" type="ORF">HA336_06735</name>
</gene>
<dbReference type="GO" id="GO:0009113">
    <property type="term" value="P:purine nucleobase biosynthetic process"/>
    <property type="evidence" value="ECO:0007669"/>
    <property type="project" value="UniProtKB-UniRule"/>
</dbReference>
<dbReference type="Gene3D" id="3.40.50.2020">
    <property type="match status" value="1"/>
</dbReference>
<evidence type="ECO:0000256" key="9">
    <source>
        <dbReference type="PIRSR" id="PIRSR000485-1"/>
    </source>
</evidence>
<protein>
    <recommendedName>
        <fullName evidence="7">Amidophosphoribosyltransferase</fullName>
        <shortName evidence="7">ATase</shortName>
        <ecNumber evidence="7">2.4.2.14</ecNumber>
    </recommendedName>
    <alternativeName>
        <fullName evidence="7">Glutamine phosphoribosylpyrophosphate amidotransferase</fullName>
        <shortName evidence="7">GPATase</shortName>
    </alternativeName>
</protein>
<comment type="cofactor">
    <cofactor evidence="7 11">
        <name>[4Fe-4S] cluster</name>
        <dbReference type="ChEBI" id="CHEBI:49883"/>
    </cofactor>
    <text evidence="7 11">Binds 1 [4Fe-4S] cluster per subunit.</text>
</comment>
<keyword evidence="7 10" id="KW-0460">Magnesium</keyword>
<dbReference type="RefSeq" id="WP_011020017.1">
    <property type="nucleotide sequence ID" value="NZ_DUJS01000004.1"/>
</dbReference>
<feature type="binding site" evidence="7 10">
    <location>
        <position position="287"/>
    </location>
    <ligand>
        <name>Mg(2+)</name>
        <dbReference type="ChEBI" id="CHEBI:18420"/>
    </ligand>
</feature>
<dbReference type="GO" id="GO:0000287">
    <property type="term" value="F:magnesium ion binding"/>
    <property type="evidence" value="ECO:0007669"/>
    <property type="project" value="UniProtKB-UniRule"/>
</dbReference>
<dbReference type="AlphaFoldDB" id="A0A832T7Q3"/>
<evidence type="ECO:0000256" key="8">
    <source>
        <dbReference type="PIRNR" id="PIRNR000485"/>
    </source>
</evidence>
<dbReference type="SUPFAM" id="SSF56235">
    <property type="entry name" value="N-terminal nucleophile aminohydrolases (Ntn hydrolases)"/>
    <property type="match status" value="1"/>
</dbReference>
<dbReference type="EC" id="2.4.2.14" evidence="7"/>
<evidence type="ECO:0000256" key="11">
    <source>
        <dbReference type="PIRSR" id="PIRSR000485-3"/>
    </source>
</evidence>
<name>A0A832T7Q3_9EURY</name>
<evidence type="ECO:0000313" key="13">
    <source>
        <dbReference type="EMBL" id="HII70907.1"/>
    </source>
</evidence>
<dbReference type="GO" id="GO:0004044">
    <property type="term" value="F:amidophosphoribosyltransferase activity"/>
    <property type="evidence" value="ECO:0007669"/>
    <property type="project" value="UniProtKB-UniRule"/>
</dbReference>
<evidence type="ECO:0000256" key="10">
    <source>
        <dbReference type="PIRSR" id="PIRSR000485-2"/>
    </source>
</evidence>
<comment type="caution">
    <text evidence="13">The sequence shown here is derived from an EMBL/GenBank/DDBJ whole genome shotgun (WGS) entry which is preliminary data.</text>
</comment>
<evidence type="ECO:0000313" key="14">
    <source>
        <dbReference type="Proteomes" id="UP000619545"/>
    </source>
</evidence>
<keyword evidence="7 11" id="KW-0411">Iron-sulfur</keyword>
<feature type="active site" description="Nucleophile" evidence="7 9">
    <location>
        <position position="2"/>
    </location>
</feature>
<evidence type="ECO:0000256" key="1">
    <source>
        <dbReference type="ARBA" id="ARBA00005209"/>
    </source>
</evidence>
<keyword evidence="7" id="KW-0004">4Fe-4S</keyword>
<evidence type="ECO:0000256" key="5">
    <source>
        <dbReference type="ARBA" id="ARBA00022755"/>
    </source>
</evidence>
<dbReference type="InterPro" id="IPR035584">
    <property type="entry name" value="PurF_N"/>
</dbReference>
<feature type="binding site" evidence="7 10">
    <location>
        <position position="350"/>
    </location>
    <ligand>
        <name>Mg(2+)</name>
        <dbReference type="ChEBI" id="CHEBI:18420"/>
    </ligand>
</feature>
<comment type="function">
    <text evidence="7">Catalyzes the formation of phosphoribosylamine from phosphoribosylpyrophosphate (PRPP) and glutamine.</text>
</comment>
<feature type="binding site" evidence="7 11">
    <location>
        <position position="440"/>
    </location>
    <ligand>
        <name>[4Fe-4S] cluster</name>
        <dbReference type="ChEBI" id="CHEBI:49883"/>
    </ligand>
</feature>
<evidence type="ECO:0000256" key="7">
    <source>
        <dbReference type="HAMAP-Rule" id="MF_01931"/>
    </source>
</evidence>
<dbReference type="PIRSF" id="PIRSF000485">
    <property type="entry name" value="Amd_phspho_trans"/>
    <property type="match status" value="1"/>
</dbReference>
<dbReference type="Proteomes" id="UP000619545">
    <property type="component" value="Unassembled WGS sequence"/>
</dbReference>
<dbReference type="InterPro" id="IPR005854">
    <property type="entry name" value="PurF"/>
</dbReference>
<dbReference type="CDD" id="cd00715">
    <property type="entry name" value="GPATase_N"/>
    <property type="match status" value="1"/>
</dbReference>
<feature type="binding site" evidence="7 10">
    <location>
        <position position="349"/>
    </location>
    <ligand>
        <name>Mg(2+)</name>
        <dbReference type="ChEBI" id="CHEBI:18420"/>
    </ligand>
</feature>
<dbReference type="OMA" id="IRHFGVK"/>
<reference evidence="13" key="1">
    <citation type="journal article" date="2020" name="bioRxiv">
        <title>A rank-normalized archaeal taxonomy based on genome phylogeny resolves widespread incomplete and uneven classifications.</title>
        <authorList>
            <person name="Rinke C."/>
            <person name="Chuvochina M."/>
            <person name="Mussig A.J."/>
            <person name="Chaumeil P.-A."/>
            <person name="Waite D.W."/>
            <person name="Whitman W.B."/>
            <person name="Parks D.H."/>
            <person name="Hugenholtz P."/>
        </authorList>
    </citation>
    <scope>NUCLEOTIDE SEQUENCE</scope>
    <source>
        <strain evidence="13">UBA8853</strain>
    </source>
</reference>
<dbReference type="InterPro" id="IPR017932">
    <property type="entry name" value="GATase_2_dom"/>
</dbReference>
<dbReference type="Gene3D" id="3.60.20.10">
    <property type="entry name" value="Glutamine Phosphoribosylpyrophosphate, subunit 1, domain 1"/>
    <property type="match status" value="1"/>
</dbReference>
<dbReference type="PANTHER" id="PTHR11907">
    <property type="entry name" value="AMIDOPHOSPHORIBOSYLTRANSFERASE"/>
    <property type="match status" value="1"/>
</dbReference>
<dbReference type="HAMAP" id="MF_01931">
    <property type="entry name" value="PurF"/>
    <property type="match status" value="1"/>
</dbReference>
<evidence type="ECO:0000256" key="6">
    <source>
        <dbReference type="ARBA" id="ARBA00022962"/>
    </source>
</evidence>
<dbReference type="InterPro" id="IPR029057">
    <property type="entry name" value="PRTase-like"/>
</dbReference>
<evidence type="ECO:0000256" key="2">
    <source>
        <dbReference type="ARBA" id="ARBA00010138"/>
    </source>
</evidence>
<organism evidence="13 14">
    <name type="scientific">Methanopyrus kandleri</name>
    <dbReference type="NCBI Taxonomy" id="2320"/>
    <lineage>
        <taxon>Archaea</taxon>
        <taxon>Methanobacteriati</taxon>
        <taxon>Methanobacteriota</taxon>
        <taxon>Methanomada group</taxon>
        <taxon>Methanopyri</taxon>
        <taxon>Methanopyrales</taxon>
        <taxon>Methanopyraceae</taxon>
        <taxon>Methanopyrus</taxon>
    </lineage>
</organism>
<proteinExistence type="inferred from homology"/>
<dbReference type="InterPro" id="IPR029055">
    <property type="entry name" value="Ntn_hydrolases_N"/>
</dbReference>
<dbReference type="GeneID" id="1478244"/>
<feature type="binding site" evidence="7 11">
    <location>
        <position position="437"/>
    </location>
    <ligand>
        <name>[4Fe-4S] cluster</name>
        <dbReference type="ChEBI" id="CHEBI:49883"/>
    </ligand>
</feature>
<dbReference type="InterPro" id="IPR000836">
    <property type="entry name" value="PRTase_dom"/>
</dbReference>
<keyword evidence="3 7" id="KW-0328">Glycosyltransferase</keyword>
<comment type="pathway">
    <text evidence="1 7 8">Purine metabolism; IMP biosynthesis via de novo pathway; N(1)-(5-phospho-D-ribosyl)glycinamide from 5-phospho-alpha-D-ribose 1-diphosphate: step 1/2.</text>
</comment>
<dbReference type="CDD" id="cd06223">
    <property type="entry name" value="PRTases_typeI"/>
    <property type="match status" value="1"/>
</dbReference>
<evidence type="ECO:0000259" key="12">
    <source>
        <dbReference type="PROSITE" id="PS51278"/>
    </source>
</evidence>
<feature type="binding site" evidence="7 11">
    <location>
        <position position="240"/>
    </location>
    <ligand>
        <name>[4Fe-4S] cluster</name>
        <dbReference type="ChEBI" id="CHEBI:49883"/>
    </ligand>
</feature>
<sequence>MCGVSGCYLLKENEAGVYNYLILHANQHRGQESAGICVYDGLRLVGKKGMGLVTEVFDRPDLRKLSGPVGIGHVRYSTTGASELVNAQPFKVGYSKGELALAHNGDIVNSEELRRELVSDGHAFVSETDSEVIARLLAVALTETDDMFEAFEDVMERLVGSYSLTVITSHGDLIAVRDPWGFRPLCLGWDERGFFVSSETVGLDVLGVEERRELERGEVVWIREGDVESKVVRRERKAVCMFEFVYFARPDSIIEGRCVYECRKCMGKRLAEEAPVECDLVVPVPDSGRTAALGYAESLGVPMEEGLIKNRYVGRTFIMPEQEERVRSIRVKLNPIREVIKGCSLAVVDDSIVRGNTSRQIVEMLRDAGAREVHMRIASPPVVSPCYYGIDMATKEELIAADLDVPEICEKISADSLAYLSLEGLVESIRLKKRELCVGCLTGEYPTPVPE</sequence>
<feature type="domain" description="Glutamine amidotransferase type-2" evidence="12">
    <location>
        <begin position="2"/>
        <end position="225"/>
    </location>
</feature>
<dbReference type="SUPFAM" id="SSF53271">
    <property type="entry name" value="PRTase-like"/>
    <property type="match status" value="1"/>
</dbReference>
<feature type="binding site" evidence="7 11">
    <location>
        <position position="386"/>
    </location>
    <ligand>
        <name>[4Fe-4S] cluster</name>
        <dbReference type="ChEBI" id="CHEBI:49883"/>
    </ligand>
</feature>
<keyword evidence="7 11" id="KW-0408">Iron</keyword>
<comment type="catalytic activity">
    <reaction evidence="7 8">
        <text>5-phospho-beta-D-ribosylamine + L-glutamate + diphosphate = 5-phospho-alpha-D-ribose 1-diphosphate + L-glutamine + H2O</text>
        <dbReference type="Rhea" id="RHEA:14905"/>
        <dbReference type="ChEBI" id="CHEBI:15377"/>
        <dbReference type="ChEBI" id="CHEBI:29985"/>
        <dbReference type="ChEBI" id="CHEBI:33019"/>
        <dbReference type="ChEBI" id="CHEBI:58017"/>
        <dbReference type="ChEBI" id="CHEBI:58359"/>
        <dbReference type="ChEBI" id="CHEBI:58681"/>
        <dbReference type="EC" id="2.4.2.14"/>
    </reaction>
</comment>
<accession>A0A832T7Q3</accession>
<dbReference type="NCBIfam" id="TIGR01134">
    <property type="entry name" value="purF"/>
    <property type="match status" value="1"/>
</dbReference>
<dbReference type="Pfam" id="PF13522">
    <property type="entry name" value="GATase_6"/>
    <property type="match status" value="1"/>
</dbReference>
<keyword evidence="5 7" id="KW-0658">Purine biosynthesis</keyword>